<keyword evidence="4" id="KW-0109">Calcium transport</keyword>
<evidence type="ECO:0000259" key="17">
    <source>
        <dbReference type="Pfam" id="PF00520"/>
    </source>
</evidence>
<keyword evidence="11 16" id="KW-0472">Membrane</keyword>
<keyword evidence="10" id="KW-0406">Ion transport</keyword>
<feature type="coiled-coil region" evidence="14">
    <location>
        <begin position="348"/>
        <end position="375"/>
    </location>
</feature>
<dbReference type="InterPro" id="IPR024862">
    <property type="entry name" value="TRPV"/>
</dbReference>
<keyword evidence="3" id="KW-1003">Cell membrane</keyword>
<dbReference type="SUPFAM" id="SSF48403">
    <property type="entry name" value="Ankyrin repeat"/>
    <property type="match status" value="1"/>
</dbReference>
<keyword evidence="8" id="KW-0106">Calcium</keyword>
<accession>A0ABM4CN84</accession>
<reference evidence="19" key="1">
    <citation type="submission" date="2025-08" db="UniProtKB">
        <authorList>
            <consortium name="RefSeq"/>
        </authorList>
    </citation>
    <scope>IDENTIFICATION</scope>
</reference>
<evidence type="ECO:0000256" key="14">
    <source>
        <dbReference type="SAM" id="Coils"/>
    </source>
</evidence>
<keyword evidence="5" id="KW-0107">Calcium channel</keyword>
<evidence type="ECO:0000256" key="12">
    <source>
        <dbReference type="ARBA" id="ARBA00023303"/>
    </source>
</evidence>
<dbReference type="SMART" id="SM00248">
    <property type="entry name" value="ANK"/>
    <property type="match status" value="5"/>
</dbReference>
<keyword evidence="14" id="KW-0175">Coiled coil</keyword>
<dbReference type="PROSITE" id="PS50297">
    <property type="entry name" value="ANK_REP_REGION"/>
    <property type="match status" value="3"/>
</dbReference>
<evidence type="ECO:0000256" key="6">
    <source>
        <dbReference type="ARBA" id="ARBA00022692"/>
    </source>
</evidence>
<protein>
    <submittedName>
        <fullName evidence="19">Uncharacterized protein LOC100211734</fullName>
    </submittedName>
</protein>
<feature type="region of interest" description="Disordered" evidence="15">
    <location>
        <begin position="784"/>
        <end position="815"/>
    </location>
</feature>
<dbReference type="PROSITE" id="PS50088">
    <property type="entry name" value="ANK_REPEAT"/>
    <property type="match status" value="4"/>
</dbReference>
<keyword evidence="6 16" id="KW-0812">Transmembrane</keyword>
<feature type="transmembrane region" description="Helical" evidence="16">
    <location>
        <begin position="610"/>
        <end position="629"/>
    </location>
</feature>
<proteinExistence type="predicted"/>
<feature type="region of interest" description="Disordered" evidence="15">
    <location>
        <begin position="929"/>
        <end position="1021"/>
    </location>
</feature>
<gene>
    <name evidence="19" type="primary">LOC100211734</name>
</gene>
<dbReference type="Pfam" id="PF12796">
    <property type="entry name" value="Ank_2"/>
    <property type="match status" value="2"/>
</dbReference>
<feature type="transmembrane region" description="Helical" evidence="16">
    <location>
        <begin position="537"/>
        <end position="559"/>
    </location>
</feature>
<feature type="repeat" description="ANK" evidence="13">
    <location>
        <begin position="231"/>
        <end position="263"/>
    </location>
</feature>
<evidence type="ECO:0000256" key="15">
    <source>
        <dbReference type="SAM" id="MobiDB-lite"/>
    </source>
</evidence>
<evidence type="ECO:0000256" key="3">
    <source>
        <dbReference type="ARBA" id="ARBA00022475"/>
    </source>
</evidence>
<dbReference type="GeneID" id="100211734"/>
<keyword evidence="18" id="KW-1185">Reference proteome</keyword>
<feature type="compositionally biased region" description="Basic residues" evidence="15">
    <location>
        <begin position="948"/>
        <end position="957"/>
    </location>
</feature>
<dbReference type="PANTHER" id="PTHR10582:SF33">
    <property type="entry name" value="TRANSIENT RECEPTOR POTENTIAL CHANNEL PYREXIA"/>
    <property type="match status" value="1"/>
</dbReference>
<evidence type="ECO:0000313" key="19">
    <source>
        <dbReference type="RefSeq" id="XP_065663270.1"/>
    </source>
</evidence>
<feature type="repeat" description="ANK" evidence="13">
    <location>
        <begin position="164"/>
        <end position="196"/>
    </location>
</feature>
<dbReference type="Pfam" id="PF00520">
    <property type="entry name" value="Ion_trans"/>
    <property type="match status" value="1"/>
</dbReference>
<dbReference type="Proteomes" id="UP001652625">
    <property type="component" value="Chromosome 10"/>
</dbReference>
<name>A0ABM4CN84_HYDVU</name>
<evidence type="ECO:0000256" key="13">
    <source>
        <dbReference type="PROSITE-ProRule" id="PRU00023"/>
    </source>
</evidence>
<feature type="transmembrane region" description="Helical" evidence="16">
    <location>
        <begin position="571"/>
        <end position="590"/>
    </location>
</feature>
<dbReference type="InterPro" id="IPR002110">
    <property type="entry name" value="Ankyrin_rpt"/>
</dbReference>
<evidence type="ECO:0000256" key="4">
    <source>
        <dbReference type="ARBA" id="ARBA00022568"/>
    </source>
</evidence>
<dbReference type="InterPro" id="IPR036770">
    <property type="entry name" value="Ankyrin_rpt-contain_sf"/>
</dbReference>
<organism evidence="18 19">
    <name type="scientific">Hydra vulgaris</name>
    <name type="common">Hydra</name>
    <name type="synonym">Hydra attenuata</name>
    <dbReference type="NCBI Taxonomy" id="6087"/>
    <lineage>
        <taxon>Eukaryota</taxon>
        <taxon>Metazoa</taxon>
        <taxon>Cnidaria</taxon>
        <taxon>Hydrozoa</taxon>
        <taxon>Hydroidolina</taxon>
        <taxon>Anthoathecata</taxon>
        <taxon>Aplanulata</taxon>
        <taxon>Hydridae</taxon>
        <taxon>Hydra</taxon>
    </lineage>
</organism>
<evidence type="ECO:0000256" key="1">
    <source>
        <dbReference type="ARBA" id="ARBA00004651"/>
    </source>
</evidence>
<evidence type="ECO:0000256" key="2">
    <source>
        <dbReference type="ARBA" id="ARBA00022448"/>
    </source>
</evidence>
<feature type="repeat" description="ANK" evidence="13">
    <location>
        <begin position="264"/>
        <end position="296"/>
    </location>
</feature>
<dbReference type="PANTHER" id="PTHR10582">
    <property type="entry name" value="TRANSIENT RECEPTOR POTENTIAL ION CHANNEL PROTEIN"/>
    <property type="match status" value="1"/>
</dbReference>
<feature type="transmembrane region" description="Helical" evidence="16">
    <location>
        <begin position="422"/>
        <end position="443"/>
    </location>
</feature>
<evidence type="ECO:0000256" key="11">
    <source>
        <dbReference type="ARBA" id="ARBA00023136"/>
    </source>
</evidence>
<dbReference type="RefSeq" id="XP_065663270.1">
    <property type="nucleotide sequence ID" value="XM_065807198.1"/>
</dbReference>
<feature type="compositionally biased region" description="Polar residues" evidence="15">
    <location>
        <begin position="792"/>
        <end position="801"/>
    </location>
</feature>
<feature type="compositionally biased region" description="Basic residues" evidence="15">
    <location>
        <begin position="996"/>
        <end position="1005"/>
    </location>
</feature>
<sequence length="1021" mass="116642">MSAYQKLLSHPEMDSVSDITLATNVEFSGGPLPQNLKSEVNSKWKNFNSTRRVEKTNIHRKGPAPIEDADALKKSVSKATYGTLDSDVEDLEFEDNRNSQLVEDPYRKVKSKTNDKGDSLASCRALVVYFSKLAKSKDDNETIDLNFVDSLLQNGADINFSDKHGQTILHEIARGWHPDVAKFAIQHGADVNKADKTGRTVLHLAAAVDYDDMVEFLVCNGANLGAKTYGELQTPMHYAAKNNAAASLKTMLRLGAFINDRDYKRRTPLFVAAETARADAARFLIEQGAPAGVYDSSGTPCLSLMIEKMPQIAMEAIEQFHFLDRAFRKHYYYLSYLERDPQYLSEPIPKSKREQKELKEKLKDEKRILKDQGKKMPKKEKTYAKTPLEVIVQYNQLDLVMHVVFQRLLLVKWQLFAKRGSTYTLLINLYFTLIWTFLGIFIPRDRNYYSPLSKNWWRLVLEINGVMLTGYFIFMELSQLRKIENAHNMWRQWRTKHVEKDLRYCHPRWPEERKYLESELAQIRTFQRTYFREPWNIFEWIAYFVVLTLVLTRIMAVALNDQTASEVHPRVYSLGLIVIWLRFMRSCRAYRSLGPFIAILGSVIADTMKFAFLFFEFFIPYVVGFWILFGGKINAKTMGDGSAVNWEHFNDLMFSVWSMTLMGDFDWNGLVAVDRLMAQILCGTYFALAGVVCMNLYIALLSDTFARVYAQAQANAVMQQAQTVILLENKLDRKRKLEFGHFMQKECSPEEVYSRDEGNMPDDHDNDLFEKVTRQITNRINVLEDSIKQGGDKNSSTTGVSRGSHPRGDNGDSGLDGIMHIMNFQNSQISDLKKDLEELKRVLIHNKTKMAFKDQPAPLEQSLYKAPNLTSQKTIEPAKIFTPSQQGVLGYPSSSGVSYYPPPLYSNAFGEQQKPLKEPTHQIFSGALSNQQNPGYITDPEHMGGMGRGKRRRRGKRGGNGNGYDSDQNSVFSEQIPLENFRRPPSPKSVASLPTGKRKKGKKLTKPLTGSWEDIRTDLHV</sequence>
<feature type="transmembrane region" description="Helical" evidence="16">
    <location>
        <begin position="676"/>
        <end position="700"/>
    </location>
</feature>
<feature type="domain" description="Ion transport" evidence="17">
    <location>
        <begin position="521"/>
        <end position="713"/>
    </location>
</feature>
<evidence type="ECO:0000256" key="16">
    <source>
        <dbReference type="SAM" id="Phobius"/>
    </source>
</evidence>
<evidence type="ECO:0000256" key="9">
    <source>
        <dbReference type="ARBA" id="ARBA00022989"/>
    </source>
</evidence>
<keyword evidence="9 16" id="KW-1133">Transmembrane helix</keyword>
<dbReference type="Gene3D" id="1.25.40.20">
    <property type="entry name" value="Ankyrin repeat-containing domain"/>
    <property type="match status" value="2"/>
</dbReference>
<keyword evidence="7" id="KW-0677">Repeat</keyword>
<evidence type="ECO:0000256" key="10">
    <source>
        <dbReference type="ARBA" id="ARBA00023065"/>
    </source>
</evidence>
<evidence type="ECO:0000256" key="7">
    <source>
        <dbReference type="ARBA" id="ARBA00022737"/>
    </source>
</evidence>
<evidence type="ECO:0000313" key="18">
    <source>
        <dbReference type="Proteomes" id="UP001652625"/>
    </source>
</evidence>
<evidence type="ECO:0000256" key="8">
    <source>
        <dbReference type="ARBA" id="ARBA00022837"/>
    </source>
</evidence>
<evidence type="ECO:0000256" key="5">
    <source>
        <dbReference type="ARBA" id="ARBA00022673"/>
    </source>
</evidence>
<keyword evidence="13" id="KW-0040">ANK repeat</keyword>
<comment type="subcellular location">
    <subcellularLocation>
        <location evidence="1">Cell membrane</location>
        <topology evidence="1">Multi-pass membrane protein</topology>
    </subcellularLocation>
</comment>
<keyword evidence="2" id="KW-0813">Transport</keyword>
<dbReference type="InterPro" id="IPR005821">
    <property type="entry name" value="Ion_trans_dom"/>
</dbReference>
<keyword evidence="12" id="KW-0407">Ion channel</keyword>
<feature type="repeat" description="ANK" evidence="13">
    <location>
        <begin position="197"/>
        <end position="229"/>
    </location>
</feature>